<proteinExistence type="predicted"/>
<evidence type="ECO:0000313" key="2">
    <source>
        <dbReference type="Proteomes" id="UP001054252"/>
    </source>
</evidence>
<reference evidence="1 2" key="1">
    <citation type="journal article" date="2021" name="Commun. Biol.">
        <title>The genome of Shorea leprosula (Dipterocarpaceae) highlights the ecological relevance of drought in aseasonal tropical rainforests.</title>
        <authorList>
            <person name="Ng K.K.S."/>
            <person name="Kobayashi M.J."/>
            <person name="Fawcett J.A."/>
            <person name="Hatakeyama M."/>
            <person name="Paape T."/>
            <person name="Ng C.H."/>
            <person name="Ang C.C."/>
            <person name="Tnah L.H."/>
            <person name="Lee C.T."/>
            <person name="Nishiyama T."/>
            <person name="Sese J."/>
            <person name="O'Brien M.J."/>
            <person name="Copetti D."/>
            <person name="Mohd Noor M.I."/>
            <person name="Ong R.C."/>
            <person name="Putra M."/>
            <person name="Sireger I.Z."/>
            <person name="Indrioko S."/>
            <person name="Kosugi Y."/>
            <person name="Izuno A."/>
            <person name="Isagi Y."/>
            <person name="Lee S.L."/>
            <person name="Shimizu K.K."/>
        </authorList>
    </citation>
    <scope>NUCLEOTIDE SEQUENCE [LARGE SCALE GENOMIC DNA]</scope>
    <source>
        <strain evidence="1">214</strain>
    </source>
</reference>
<organism evidence="1 2">
    <name type="scientific">Rubroshorea leprosula</name>
    <dbReference type="NCBI Taxonomy" id="152421"/>
    <lineage>
        <taxon>Eukaryota</taxon>
        <taxon>Viridiplantae</taxon>
        <taxon>Streptophyta</taxon>
        <taxon>Embryophyta</taxon>
        <taxon>Tracheophyta</taxon>
        <taxon>Spermatophyta</taxon>
        <taxon>Magnoliopsida</taxon>
        <taxon>eudicotyledons</taxon>
        <taxon>Gunneridae</taxon>
        <taxon>Pentapetalae</taxon>
        <taxon>rosids</taxon>
        <taxon>malvids</taxon>
        <taxon>Malvales</taxon>
        <taxon>Dipterocarpaceae</taxon>
        <taxon>Rubroshorea</taxon>
    </lineage>
</organism>
<keyword evidence="2" id="KW-1185">Reference proteome</keyword>
<name>A0AAV5M793_9ROSI</name>
<dbReference type="Proteomes" id="UP001054252">
    <property type="component" value="Unassembled WGS sequence"/>
</dbReference>
<sequence length="164" mass="19002">MEEQCESQTQPHQQCYDIILLLQIQLNMKFQWVLRALESIRSNDWTLVEEVNLVSDTLFFWGKILVDGEGGSPIREKNRAKSLGLCKDTVSDEFSFEFSTKNDSLEDMLLKSTKSTMLFSECIIEPVISVDSSTRRIRDTLQVTCKTMRESYHIVIQLKLLSRN</sequence>
<gene>
    <name evidence="1" type="ORF">SLEP1_g51907</name>
</gene>
<accession>A0AAV5M793</accession>
<dbReference type="AlphaFoldDB" id="A0AAV5M793"/>
<evidence type="ECO:0000313" key="1">
    <source>
        <dbReference type="EMBL" id="GKV44748.1"/>
    </source>
</evidence>
<protein>
    <submittedName>
        <fullName evidence="1">Uncharacterized protein</fullName>
    </submittedName>
</protein>
<dbReference type="EMBL" id="BPVZ01000185">
    <property type="protein sequence ID" value="GKV44748.1"/>
    <property type="molecule type" value="Genomic_DNA"/>
</dbReference>
<comment type="caution">
    <text evidence="1">The sequence shown here is derived from an EMBL/GenBank/DDBJ whole genome shotgun (WGS) entry which is preliminary data.</text>
</comment>